<dbReference type="InterPro" id="IPR044736">
    <property type="entry name" value="Gid1/RanBPM/SPLA_SPRY"/>
</dbReference>
<keyword evidence="2" id="KW-1133">Transmembrane helix</keyword>
<evidence type="ECO:0000256" key="1">
    <source>
        <dbReference type="SAM" id="MobiDB-lite"/>
    </source>
</evidence>
<dbReference type="PANTHER" id="PTHR44991">
    <property type="entry name" value="IMMUNOGLOBULIN SUPERFAMILY MEMBER 5"/>
    <property type="match status" value="1"/>
</dbReference>
<dbReference type="InterPro" id="IPR001870">
    <property type="entry name" value="B30.2/SPRY"/>
</dbReference>
<evidence type="ECO:0000313" key="5">
    <source>
        <dbReference type="Proteomes" id="UP000823749"/>
    </source>
</evidence>
<dbReference type="InterPro" id="IPR013320">
    <property type="entry name" value="ConA-like_dom_sf"/>
</dbReference>
<feature type="region of interest" description="Disordered" evidence="1">
    <location>
        <begin position="437"/>
        <end position="456"/>
    </location>
</feature>
<name>A0AAV6JTQ5_9ERIC</name>
<gene>
    <name evidence="4" type="ORF">RHGRI_016288</name>
</gene>
<dbReference type="CDD" id="cd12885">
    <property type="entry name" value="SPRY_RanBP_like"/>
    <property type="match status" value="1"/>
</dbReference>
<evidence type="ECO:0000313" key="4">
    <source>
        <dbReference type="EMBL" id="KAG5543506.1"/>
    </source>
</evidence>
<evidence type="ECO:0000256" key="2">
    <source>
        <dbReference type="SAM" id="Phobius"/>
    </source>
</evidence>
<keyword evidence="2" id="KW-0812">Transmembrane</keyword>
<dbReference type="AlphaFoldDB" id="A0AAV6JTQ5"/>
<dbReference type="InterPro" id="IPR043136">
    <property type="entry name" value="B30.2/SPRY_sf"/>
</dbReference>
<feature type="compositionally biased region" description="Low complexity" evidence="1">
    <location>
        <begin position="437"/>
        <end position="453"/>
    </location>
</feature>
<sequence length="483" mass="53055">MHEWQNITVVVVVTAVAVGILILLVLLRRRLSPSKDTDSGATDSPPEIQDHKQIGIPKLTPRNLHNLDLDIRTRSNSYYVLKPEVSPAPRFNWADHPSLITDAVENGWSRFAFAPSHTSSSPSVRSTKSTLLGACAAGDRRESDVETGWEICPGSADFLQKIRLNSGLKKPSWCHSFIRTGLPLPGPQLGNSSFPQEAYFEITILENDFDYDPFGNRRRSSGKVEGERAKLIQENMNAKLNYSEWLVHVKNSGNGNNNGNRNFEELRGGGKEESSVMLAVGLSTGGSAPLRVPGSYWGSIGFNSDGSVYLDGIKLIFKSEKAEWGKIDKVIGCGYNPNQRKVFFTVDSELVHVINCKSEEFDTPLYPTLASNIDTTVLVNFGQSVFKYAPANSQRTPNPCFIGPPAKSPALSNEDSKELFSMGRLDSQWALNRTATRAGHNANNNNNSGSIHNRGLDFDAESEGDLFEIVLDSSGRSPNPVLK</sequence>
<proteinExistence type="predicted"/>
<dbReference type="PANTHER" id="PTHR44991:SF1">
    <property type="entry name" value="IMMUNOGLOBULIN SUPERFAMILY MEMBER 5"/>
    <property type="match status" value="1"/>
</dbReference>
<organism evidence="4 5">
    <name type="scientific">Rhododendron griersonianum</name>
    <dbReference type="NCBI Taxonomy" id="479676"/>
    <lineage>
        <taxon>Eukaryota</taxon>
        <taxon>Viridiplantae</taxon>
        <taxon>Streptophyta</taxon>
        <taxon>Embryophyta</taxon>
        <taxon>Tracheophyta</taxon>
        <taxon>Spermatophyta</taxon>
        <taxon>Magnoliopsida</taxon>
        <taxon>eudicotyledons</taxon>
        <taxon>Gunneridae</taxon>
        <taxon>Pentapetalae</taxon>
        <taxon>asterids</taxon>
        <taxon>Ericales</taxon>
        <taxon>Ericaceae</taxon>
        <taxon>Ericoideae</taxon>
        <taxon>Rhodoreae</taxon>
        <taxon>Rhododendron</taxon>
    </lineage>
</organism>
<reference evidence="4 5" key="1">
    <citation type="submission" date="2020-08" db="EMBL/GenBank/DDBJ databases">
        <title>Plant Genome Project.</title>
        <authorList>
            <person name="Zhang R.-G."/>
        </authorList>
    </citation>
    <scope>NUCLEOTIDE SEQUENCE [LARGE SCALE GENOMIC DNA]</scope>
    <source>
        <strain evidence="4">WSP0</strain>
        <tissue evidence="4">Leaf</tissue>
    </source>
</reference>
<dbReference type="EMBL" id="JACTNZ010000006">
    <property type="protein sequence ID" value="KAG5543506.1"/>
    <property type="molecule type" value="Genomic_DNA"/>
</dbReference>
<keyword evidence="2" id="KW-0472">Membrane</keyword>
<evidence type="ECO:0000259" key="3">
    <source>
        <dbReference type="PROSITE" id="PS50188"/>
    </source>
</evidence>
<feature type="domain" description="B30.2/SPRY" evidence="3">
    <location>
        <begin position="189"/>
        <end position="386"/>
    </location>
</feature>
<keyword evidence="5" id="KW-1185">Reference proteome</keyword>
<dbReference type="Gene3D" id="2.60.120.920">
    <property type="match status" value="1"/>
</dbReference>
<feature type="region of interest" description="Disordered" evidence="1">
    <location>
        <begin position="33"/>
        <end position="55"/>
    </location>
</feature>
<accession>A0AAV6JTQ5</accession>
<protein>
    <recommendedName>
        <fullName evidence="3">B30.2/SPRY domain-containing protein</fullName>
    </recommendedName>
</protein>
<dbReference type="SUPFAM" id="SSF49899">
    <property type="entry name" value="Concanavalin A-like lectins/glucanases"/>
    <property type="match status" value="1"/>
</dbReference>
<feature type="transmembrane region" description="Helical" evidence="2">
    <location>
        <begin position="6"/>
        <end position="27"/>
    </location>
</feature>
<dbReference type="PROSITE" id="PS50188">
    <property type="entry name" value="B302_SPRY"/>
    <property type="match status" value="1"/>
</dbReference>
<comment type="caution">
    <text evidence="4">The sequence shown here is derived from an EMBL/GenBank/DDBJ whole genome shotgun (WGS) entry which is preliminary data.</text>
</comment>
<dbReference type="Proteomes" id="UP000823749">
    <property type="component" value="Chromosome 6"/>
</dbReference>